<dbReference type="EMBL" id="LR797393">
    <property type="protein sequence ID" value="CAB4213001.1"/>
    <property type="molecule type" value="Genomic_DNA"/>
</dbReference>
<dbReference type="InterPro" id="IPR027434">
    <property type="entry name" value="Homing_endonucl"/>
</dbReference>
<proteinExistence type="predicted"/>
<reference evidence="2" key="1">
    <citation type="submission" date="2020-05" db="EMBL/GenBank/DDBJ databases">
        <authorList>
            <person name="Chiriac C."/>
            <person name="Salcher M."/>
            <person name="Ghai R."/>
            <person name="Kavagutti S V."/>
        </authorList>
    </citation>
    <scope>NUCLEOTIDE SEQUENCE</scope>
</reference>
<dbReference type="SUPFAM" id="SSF56300">
    <property type="entry name" value="Metallo-dependent phosphatases"/>
    <property type="match status" value="1"/>
</dbReference>
<sequence length="558" mass="63090">MAGFDVHGDQQDKKACEVFFKFAKDWKPEIRVMGGDLFDFRPLRKKASEDERRESMRKDFEAGVQWLKDFQPNHYLRGNHSFVADTDILTSKGWKKVNALSREDLIAQFDSVGAITYDHPTALHINTEYEFLVAIEGHGTKQIVTDRHDVIVDGKKVKALELLGQRIDSRLIRASGAGAYLEVSDPDWLRLLTWTLMDGTIVDNAKYSPGSTKIRIQFKLSLTEKIEKLKSLLTRMGVPFTVAESKKTGVNKLQPHVIRIYGDWARKINAAIPKKKMPRWFSTMGPESLNVFLKALCDTDGYAKDHQIHWATVDFDSADIVQEACILNGLECIIRKRQPRPDQFANAKVQAFVTIQLKPRSNFSKLKIERLEKAGPCYCVTMPWGSVITRLDGKVAFTGNCERLWELAAADKGVESDYAYQGVHEIETLVERLKCKLYPYHKIKGVARLGSHLKIVHGMHSGVYAARQTALVYGSVLFGHVHCVDEHSIPGLDRRVARCCGCLCSLDMDYAARTPSTLRQANGFAYGVIHKKTGIYHVWTAESINGQWLIPSDVVEYK</sequence>
<accession>A0A6J7XD07</accession>
<dbReference type="InterPro" id="IPR029052">
    <property type="entry name" value="Metallo-depent_PP-like"/>
</dbReference>
<name>A0A6J7XD07_9CAUD</name>
<dbReference type="EMBL" id="LR798382">
    <property type="protein sequence ID" value="CAB5228015.1"/>
    <property type="molecule type" value="Genomic_DNA"/>
</dbReference>
<evidence type="ECO:0000313" key="1">
    <source>
        <dbReference type="EMBL" id="CAB4213001.1"/>
    </source>
</evidence>
<evidence type="ECO:0000313" key="2">
    <source>
        <dbReference type="EMBL" id="CAB5228015.1"/>
    </source>
</evidence>
<gene>
    <name evidence="1" type="ORF">UFOVP1444_47</name>
    <name evidence="2" type="ORF">UFOVP1536_35</name>
</gene>
<dbReference type="Gene3D" id="3.10.28.10">
    <property type="entry name" value="Homing endonucleases"/>
    <property type="match status" value="1"/>
</dbReference>
<protein>
    <submittedName>
        <fullName evidence="2">Uncharacterized protein</fullName>
    </submittedName>
</protein>
<dbReference type="SUPFAM" id="SSF55608">
    <property type="entry name" value="Homing endonucleases"/>
    <property type="match status" value="1"/>
</dbReference>
<organism evidence="2">
    <name type="scientific">uncultured Caudovirales phage</name>
    <dbReference type="NCBI Taxonomy" id="2100421"/>
    <lineage>
        <taxon>Viruses</taxon>
        <taxon>Duplodnaviria</taxon>
        <taxon>Heunggongvirae</taxon>
        <taxon>Uroviricota</taxon>
        <taxon>Caudoviricetes</taxon>
        <taxon>Peduoviridae</taxon>
        <taxon>Maltschvirus</taxon>
        <taxon>Maltschvirus maltsch</taxon>
    </lineage>
</organism>